<proteinExistence type="predicted"/>
<dbReference type="OrthoDB" id="3642826at2759"/>
<dbReference type="AlphaFoldDB" id="H0EX63"/>
<evidence type="ECO:0000313" key="1">
    <source>
        <dbReference type="EMBL" id="EHK96916.1"/>
    </source>
</evidence>
<dbReference type="InParanoid" id="H0EX63"/>
<name>H0EX63_GLAL7</name>
<accession>H0EX63</accession>
<reference evidence="1 2" key="1">
    <citation type="journal article" date="2012" name="Eukaryot. Cell">
        <title>Genome sequence of the fungus Glarea lozoyensis: the first genome sequence of a species from the Helotiaceae family.</title>
        <authorList>
            <person name="Youssar L."/>
            <person name="Gruening B.A."/>
            <person name="Erxleben A."/>
            <person name="Guenther S."/>
            <person name="Huettel W."/>
        </authorList>
    </citation>
    <scope>NUCLEOTIDE SEQUENCE [LARGE SCALE GENOMIC DNA]</scope>
    <source>
        <strain evidence="2">ATCC 74030 / MF5533</strain>
    </source>
</reference>
<keyword evidence="2" id="KW-1185">Reference proteome</keyword>
<comment type="caution">
    <text evidence="1">The sequence shown here is derived from an EMBL/GenBank/DDBJ whole genome shotgun (WGS) entry which is preliminary data.</text>
</comment>
<gene>
    <name evidence="1" type="ORF">M7I_7390</name>
</gene>
<evidence type="ECO:0000313" key="2">
    <source>
        <dbReference type="Proteomes" id="UP000005446"/>
    </source>
</evidence>
<dbReference type="HOGENOM" id="CLU_1540222_0_0_1"/>
<sequence length="174" mass="17177">MTKGPSSVLMVGSQTLFPGSSITIDGQEISLAATGGAVIVNPARPTATPFNGAPPPVISIGTSLVTANSNSGFVIGTPTPKPTTFQTNVALGTSAITNINVAGQTLTAGGRITVGNDILSIAPDGTGVIIIGTVTIGGGESTATATSGRKSSANTQKPSLALCACILFVTYIFV</sequence>
<protein>
    <submittedName>
        <fullName evidence="1">Uncharacterized protein</fullName>
    </submittedName>
</protein>
<dbReference type="EMBL" id="AGUE01000216">
    <property type="protein sequence ID" value="EHK96916.1"/>
    <property type="molecule type" value="Genomic_DNA"/>
</dbReference>
<organism evidence="1 2">
    <name type="scientific">Glarea lozoyensis (strain ATCC 74030 / MF5533)</name>
    <dbReference type="NCBI Taxonomy" id="1104152"/>
    <lineage>
        <taxon>Eukaryota</taxon>
        <taxon>Fungi</taxon>
        <taxon>Dikarya</taxon>
        <taxon>Ascomycota</taxon>
        <taxon>Pezizomycotina</taxon>
        <taxon>Leotiomycetes</taxon>
        <taxon>Helotiales</taxon>
        <taxon>Helotiaceae</taxon>
        <taxon>Glarea</taxon>
    </lineage>
</organism>
<dbReference type="Proteomes" id="UP000005446">
    <property type="component" value="Unassembled WGS sequence"/>
</dbReference>